<feature type="transmembrane region" description="Helical" evidence="8">
    <location>
        <begin position="75"/>
        <end position="92"/>
    </location>
</feature>
<evidence type="ECO:0000256" key="6">
    <source>
        <dbReference type="ARBA" id="ARBA00022989"/>
    </source>
</evidence>
<keyword evidence="10" id="KW-1185">Reference proteome</keyword>
<evidence type="ECO:0000256" key="5">
    <source>
        <dbReference type="ARBA" id="ARBA00022692"/>
    </source>
</evidence>
<feature type="transmembrane region" description="Helical" evidence="8">
    <location>
        <begin position="163"/>
        <end position="185"/>
    </location>
</feature>
<evidence type="ECO:0000256" key="7">
    <source>
        <dbReference type="ARBA" id="ARBA00023136"/>
    </source>
</evidence>
<evidence type="ECO:0000256" key="2">
    <source>
        <dbReference type="ARBA" id="ARBA00007935"/>
    </source>
</evidence>
<organism evidence="9 10">
    <name type="scientific">Streptomyces nogalater</name>
    <dbReference type="NCBI Taxonomy" id="38314"/>
    <lineage>
        <taxon>Bacteria</taxon>
        <taxon>Bacillati</taxon>
        <taxon>Actinomycetota</taxon>
        <taxon>Actinomycetes</taxon>
        <taxon>Kitasatosporales</taxon>
        <taxon>Streptomycetaceae</taxon>
        <taxon>Streptomyces</taxon>
    </lineage>
</organism>
<feature type="transmembrane region" description="Helical" evidence="8">
    <location>
        <begin position="197"/>
        <end position="224"/>
    </location>
</feature>
<feature type="transmembrane region" description="Helical" evidence="8">
    <location>
        <begin position="323"/>
        <end position="341"/>
    </location>
</feature>
<comment type="subcellular location">
    <subcellularLocation>
        <location evidence="1">Cell membrane</location>
        <topology evidence="1">Multi-pass membrane protein</topology>
    </subcellularLocation>
</comment>
<evidence type="ECO:0000313" key="10">
    <source>
        <dbReference type="Proteomes" id="UP001596065"/>
    </source>
</evidence>
<dbReference type="RefSeq" id="WP_382466622.1">
    <property type="nucleotide sequence ID" value="NZ_BAAASM010000014.1"/>
</dbReference>
<name>A0ABW0W6S4_STRNO</name>
<dbReference type="CDD" id="cd06550">
    <property type="entry name" value="TM_ABC_iron-siderophores_like"/>
    <property type="match status" value="1"/>
</dbReference>
<keyword evidence="5 8" id="KW-0812">Transmembrane</keyword>
<dbReference type="PANTHER" id="PTHR30472:SF67">
    <property type="entry name" value="PERMEASE OF ABC TRANSPORTER-RELATED"/>
    <property type="match status" value="1"/>
</dbReference>
<evidence type="ECO:0000256" key="8">
    <source>
        <dbReference type="SAM" id="Phobius"/>
    </source>
</evidence>
<comment type="similarity">
    <text evidence="2">Belongs to the binding-protein-dependent transport system permease family. FecCD subfamily.</text>
</comment>
<evidence type="ECO:0000313" key="9">
    <source>
        <dbReference type="EMBL" id="MFC5653893.1"/>
    </source>
</evidence>
<keyword evidence="7 8" id="KW-0472">Membrane</keyword>
<dbReference type="PANTHER" id="PTHR30472">
    <property type="entry name" value="FERRIC ENTEROBACTIN TRANSPORT SYSTEM PERMEASE PROTEIN"/>
    <property type="match status" value="1"/>
</dbReference>
<sequence length="351" mass="35696">MRRSTAPSRIPVLPLSLSLALLLLLSLVGGVGLGAAEVGWAEVPRFLWAGLSGGTVSASDAAAYTIVWEIRLPRVLIGAVAGAGLAAVGVAVQALVRNALADPFVLGISSGAAVGAHAVILLGAFAGLGVWALSVSAFVSALAAMALVYAVARSPQGLTPLRLILTGTALAYGFQAVTSVMVFGAARGEAARSAMMWLLGSLGGATWAQVPIAAVTVTAGWAWLRRRAEALNALALGDETAAALGVRPARLRRELFLVTAAVTGTVVAVSGAIGFVGLMVPHVVRMLVGADHRRVLSVAPLAGAVLLVWADVLSRLLFAPAELPVGVVTAVVGVPAFLLLMRRGGYAFQGR</sequence>
<keyword evidence="6 8" id="KW-1133">Transmembrane helix</keyword>
<evidence type="ECO:0000256" key="1">
    <source>
        <dbReference type="ARBA" id="ARBA00004651"/>
    </source>
</evidence>
<dbReference type="Gene3D" id="1.10.3470.10">
    <property type="entry name" value="ABC transporter involved in vitamin B12 uptake, BtuC"/>
    <property type="match status" value="1"/>
</dbReference>
<comment type="caution">
    <text evidence="9">The sequence shown here is derived from an EMBL/GenBank/DDBJ whole genome shotgun (WGS) entry which is preliminary data.</text>
</comment>
<dbReference type="Proteomes" id="UP001596065">
    <property type="component" value="Unassembled WGS sequence"/>
</dbReference>
<dbReference type="EMBL" id="JBHSOE010000001">
    <property type="protein sequence ID" value="MFC5653893.1"/>
    <property type="molecule type" value="Genomic_DNA"/>
</dbReference>
<dbReference type="Pfam" id="PF01032">
    <property type="entry name" value="FecCD"/>
    <property type="match status" value="1"/>
</dbReference>
<accession>A0ABW0W6S4</accession>
<keyword evidence="3" id="KW-0813">Transport</keyword>
<feature type="transmembrane region" description="Helical" evidence="8">
    <location>
        <begin position="104"/>
        <end position="123"/>
    </location>
</feature>
<dbReference type="InterPro" id="IPR037294">
    <property type="entry name" value="ABC_BtuC-like"/>
</dbReference>
<feature type="transmembrane region" description="Helical" evidence="8">
    <location>
        <begin position="255"/>
        <end position="283"/>
    </location>
</feature>
<dbReference type="InterPro" id="IPR000522">
    <property type="entry name" value="ABC_transptr_permease_BtuC"/>
</dbReference>
<dbReference type="SUPFAM" id="SSF81345">
    <property type="entry name" value="ABC transporter involved in vitamin B12 uptake, BtuC"/>
    <property type="match status" value="1"/>
</dbReference>
<reference evidence="10" key="1">
    <citation type="journal article" date="2019" name="Int. J. Syst. Evol. Microbiol.">
        <title>The Global Catalogue of Microorganisms (GCM) 10K type strain sequencing project: providing services to taxonomists for standard genome sequencing and annotation.</title>
        <authorList>
            <consortium name="The Broad Institute Genomics Platform"/>
            <consortium name="The Broad Institute Genome Sequencing Center for Infectious Disease"/>
            <person name="Wu L."/>
            <person name="Ma J."/>
        </authorList>
    </citation>
    <scope>NUCLEOTIDE SEQUENCE [LARGE SCALE GENOMIC DNA]</scope>
    <source>
        <strain evidence="10">KCTC 5701</strain>
    </source>
</reference>
<feature type="transmembrane region" description="Helical" evidence="8">
    <location>
        <begin position="130"/>
        <end position="151"/>
    </location>
</feature>
<evidence type="ECO:0000256" key="3">
    <source>
        <dbReference type="ARBA" id="ARBA00022448"/>
    </source>
</evidence>
<protein>
    <submittedName>
        <fullName evidence="9">FecCD family ABC transporter permease</fullName>
    </submittedName>
</protein>
<keyword evidence="4" id="KW-1003">Cell membrane</keyword>
<proteinExistence type="inferred from homology"/>
<gene>
    <name evidence="9" type="ORF">ACFP3J_00085</name>
</gene>
<evidence type="ECO:0000256" key="4">
    <source>
        <dbReference type="ARBA" id="ARBA00022475"/>
    </source>
</evidence>